<dbReference type="InterPro" id="IPR037185">
    <property type="entry name" value="EmrE-like"/>
</dbReference>
<dbReference type="KEGG" id="anf:AQPE_0310"/>
<dbReference type="AlphaFoldDB" id="A0A5K7S3Q1"/>
<dbReference type="EMBL" id="AP018694">
    <property type="protein sequence ID" value="BBE16173.1"/>
    <property type="molecule type" value="Genomic_DNA"/>
</dbReference>
<dbReference type="Pfam" id="PF00892">
    <property type="entry name" value="EamA"/>
    <property type="match status" value="1"/>
</dbReference>
<accession>A0A5K7S3Q1</accession>
<feature type="domain" description="EamA" evidence="2">
    <location>
        <begin position="8"/>
        <end position="140"/>
    </location>
</feature>
<feature type="transmembrane region" description="Helical" evidence="1">
    <location>
        <begin position="254"/>
        <end position="271"/>
    </location>
</feature>
<feature type="transmembrane region" description="Helical" evidence="1">
    <location>
        <begin position="277"/>
        <end position="294"/>
    </location>
</feature>
<feature type="transmembrane region" description="Helical" evidence="1">
    <location>
        <begin position="160"/>
        <end position="178"/>
    </location>
</feature>
<evidence type="ECO:0000256" key="1">
    <source>
        <dbReference type="SAM" id="Phobius"/>
    </source>
</evidence>
<dbReference type="GO" id="GO:0016020">
    <property type="term" value="C:membrane"/>
    <property type="evidence" value="ECO:0007669"/>
    <property type="project" value="InterPro"/>
</dbReference>
<organism evidence="3 4">
    <name type="scientific">Aquipluma nitroreducens</name>
    <dbReference type="NCBI Taxonomy" id="2010828"/>
    <lineage>
        <taxon>Bacteria</taxon>
        <taxon>Pseudomonadati</taxon>
        <taxon>Bacteroidota</taxon>
        <taxon>Bacteroidia</taxon>
        <taxon>Marinilabiliales</taxon>
        <taxon>Prolixibacteraceae</taxon>
        <taxon>Aquipluma</taxon>
    </lineage>
</organism>
<feature type="transmembrane region" description="Helical" evidence="1">
    <location>
        <begin position="190"/>
        <end position="209"/>
    </location>
</feature>
<sequence>MNVLRERIWLVYTTLAALSWSVWGTLTKYVSGEVNPYTYQILFTAGMLFSLPFVIYRCKKKDVNLKGIVWGTSTGLLAVIGNISVYQSFKMGGQASVVIPFTNLYSLVTILIALLIFKEKIRLINGIGILIVVPAIIILSGQSQLFTGPGLFFQHMKPEIWVLFAFLALFLFGLFSATQKLTANFIPTEWSYLSFIASSVLISVGFILSGLVEFKFSTQTFWVGSLAGLVDGLGVLFVYAAYRAGGKASQVSPVVATLQQLFTIGLALSLLKEKLSMVEFAGIGLAVIGSWFLLSDKKVIPIRPLDFKLLN</sequence>
<dbReference type="SUPFAM" id="SSF103481">
    <property type="entry name" value="Multidrug resistance efflux transporter EmrE"/>
    <property type="match status" value="1"/>
</dbReference>
<evidence type="ECO:0000313" key="4">
    <source>
        <dbReference type="Proteomes" id="UP001193389"/>
    </source>
</evidence>
<evidence type="ECO:0000259" key="2">
    <source>
        <dbReference type="Pfam" id="PF00892"/>
    </source>
</evidence>
<keyword evidence="4" id="KW-1185">Reference proteome</keyword>
<feature type="transmembrane region" description="Helical" evidence="1">
    <location>
        <begin position="123"/>
        <end position="140"/>
    </location>
</feature>
<name>A0A5K7S3Q1_9BACT</name>
<dbReference type="Proteomes" id="UP001193389">
    <property type="component" value="Chromosome"/>
</dbReference>
<dbReference type="PANTHER" id="PTHR22911">
    <property type="entry name" value="ACYL-MALONYL CONDENSING ENZYME-RELATED"/>
    <property type="match status" value="1"/>
</dbReference>
<feature type="transmembrane region" description="Helical" evidence="1">
    <location>
        <begin position="37"/>
        <end position="56"/>
    </location>
</feature>
<feature type="transmembrane region" description="Helical" evidence="1">
    <location>
        <begin position="95"/>
        <end position="116"/>
    </location>
</feature>
<proteinExistence type="predicted"/>
<feature type="transmembrane region" description="Helical" evidence="1">
    <location>
        <begin position="221"/>
        <end position="242"/>
    </location>
</feature>
<feature type="transmembrane region" description="Helical" evidence="1">
    <location>
        <begin position="68"/>
        <end position="89"/>
    </location>
</feature>
<dbReference type="RefSeq" id="WP_318349272.1">
    <property type="nucleotide sequence ID" value="NZ_AP018694.1"/>
</dbReference>
<reference evidence="3" key="1">
    <citation type="journal article" date="2020" name="Int. J. Syst. Evol. Microbiol.">
        <title>Aquipluma nitroreducens gen. nov. sp. nov., a novel facultatively anaerobic bacterium isolated from a freshwater lake.</title>
        <authorList>
            <person name="Watanabe M."/>
            <person name="Kojima H."/>
            <person name="Fukui M."/>
        </authorList>
    </citation>
    <scope>NUCLEOTIDE SEQUENCE</scope>
    <source>
        <strain evidence="3">MeG22</strain>
    </source>
</reference>
<keyword evidence="1" id="KW-1133">Transmembrane helix</keyword>
<dbReference type="InterPro" id="IPR000620">
    <property type="entry name" value="EamA_dom"/>
</dbReference>
<feature type="transmembrane region" description="Helical" evidence="1">
    <location>
        <begin position="7"/>
        <end position="25"/>
    </location>
</feature>
<evidence type="ECO:0000313" key="3">
    <source>
        <dbReference type="EMBL" id="BBE16173.1"/>
    </source>
</evidence>
<gene>
    <name evidence="3" type="ORF">AQPE_0310</name>
</gene>
<protein>
    <submittedName>
        <fullName evidence="3">Integral membrane protein</fullName>
    </submittedName>
</protein>
<keyword evidence="1" id="KW-0812">Transmembrane</keyword>
<keyword evidence="1" id="KW-0472">Membrane</keyword>